<dbReference type="SUPFAM" id="SSF47005">
    <property type="entry name" value="Peripheral subunit-binding domain of 2-oxo acid dehydrogenase complex"/>
    <property type="match status" value="1"/>
</dbReference>
<evidence type="ECO:0000256" key="2">
    <source>
        <dbReference type="ARBA" id="ARBA00007317"/>
    </source>
</evidence>
<dbReference type="GO" id="GO:0016407">
    <property type="term" value="F:acetyltransferase activity"/>
    <property type="evidence" value="ECO:0007669"/>
    <property type="project" value="TreeGrafter"/>
</dbReference>
<feature type="region of interest" description="Disordered" evidence="7">
    <location>
        <begin position="87"/>
        <end position="117"/>
    </location>
</feature>
<sequence>MRYEWKLPDVGEGIHEAEIVRWHVKPGDVVAQDQTILEIQTDKAVVDIPSPVAGTVTDIRVPEGEVVRVGTVLIVFESEAASPVIEAASSAVPPSPPVAPPTAEDRPHSSSATGRRALATPAVRKLARDLGVDIQGIRGSGPNGRVMAEDVRQAATARTPAAPPAAPVSEPVASLDEIERVPLRGTRRVIAEHMVRSKFTAPHVTTMDEVEVSQLVSWRRQMLPIAQQQGIKLTYLPFIIKATVAALKKFPYLNASLDDERREILLKKRYHIGLAVDDPEGLLVPVIRDADQKSLLELAREIQTLTEKAHAHQLAPQELAGSTFTITNYGSFGGLFATPVINYPEVAILGTGRIQKKAWVDESDQIQVRPLMGIILTFDHRVIDGGMAGRFLNQVMQYLHEPHSLFLEMN</sequence>
<dbReference type="Proteomes" id="UP000005439">
    <property type="component" value="Chromosome"/>
</dbReference>
<accession>G8TYZ3</accession>
<dbReference type="PROSITE" id="PS51826">
    <property type="entry name" value="PSBD"/>
    <property type="match status" value="1"/>
</dbReference>
<evidence type="ECO:0000256" key="7">
    <source>
        <dbReference type="SAM" id="MobiDB-lite"/>
    </source>
</evidence>
<dbReference type="PANTHER" id="PTHR43178">
    <property type="entry name" value="DIHYDROLIPOAMIDE ACETYLTRANSFERASE COMPONENT OF PYRUVATE DEHYDROGENASE COMPLEX"/>
    <property type="match status" value="1"/>
</dbReference>
<organism evidence="10 11">
    <name type="scientific">Sulfobacillus acidophilus (strain ATCC 700253 / DSM 10332 / NAL)</name>
    <dbReference type="NCBI Taxonomy" id="679936"/>
    <lineage>
        <taxon>Bacteria</taxon>
        <taxon>Bacillati</taxon>
        <taxon>Bacillota</taxon>
        <taxon>Clostridia</taxon>
        <taxon>Eubacteriales</taxon>
        <taxon>Clostridiales Family XVII. Incertae Sedis</taxon>
        <taxon>Sulfobacillus</taxon>
    </lineage>
</organism>
<feature type="domain" description="Peripheral subunit-binding (PSBD)" evidence="9">
    <location>
        <begin position="118"/>
        <end position="155"/>
    </location>
</feature>
<evidence type="ECO:0000259" key="8">
    <source>
        <dbReference type="PROSITE" id="PS50968"/>
    </source>
</evidence>
<dbReference type="InterPro" id="IPR023213">
    <property type="entry name" value="CAT-like_dom_sf"/>
</dbReference>
<keyword evidence="11" id="KW-1185">Reference proteome</keyword>
<dbReference type="FunFam" id="3.30.559.10:FF:000007">
    <property type="entry name" value="Dihydrolipoamide acetyltransferase component of pyruvate dehydrogenase complex"/>
    <property type="match status" value="1"/>
</dbReference>
<dbReference type="InterPro" id="IPR003016">
    <property type="entry name" value="2-oxoA_DH_lipoyl-BS"/>
</dbReference>
<evidence type="ECO:0000313" key="10">
    <source>
        <dbReference type="EMBL" id="AEW05172.1"/>
    </source>
</evidence>
<reference evidence="10 11" key="2">
    <citation type="journal article" date="2012" name="Stand. Genomic Sci.">
        <title>Complete genome sequence of the moderately thermophilic mineral-sulfide-oxidizing firmicute Sulfobacillus acidophilus type strain (NAL(T)).</title>
        <authorList>
            <person name="Anderson I."/>
            <person name="Chertkov O."/>
            <person name="Chen A."/>
            <person name="Saunders E."/>
            <person name="Lapidus A."/>
            <person name="Nolan M."/>
            <person name="Lucas S."/>
            <person name="Hammon N."/>
            <person name="Deshpande S."/>
            <person name="Cheng J.F."/>
            <person name="Han C."/>
            <person name="Tapia R."/>
            <person name="Goodwin L.A."/>
            <person name="Pitluck S."/>
            <person name="Liolios K."/>
            <person name="Pagani I."/>
            <person name="Ivanova N."/>
            <person name="Mikhailova N."/>
            <person name="Pati A."/>
            <person name="Palaniappan K."/>
            <person name="Land M."/>
            <person name="Pan C."/>
            <person name="Rohde M."/>
            <person name="Pukall R."/>
            <person name="Goker M."/>
            <person name="Detter J.C."/>
            <person name="Woyke T."/>
            <person name="Bristow J."/>
            <person name="Eisen J.A."/>
            <person name="Markowitz V."/>
            <person name="Hugenholtz P."/>
            <person name="Kyrpides N.C."/>
            <person name="Klenk H.P."/>
            <person name="Mavromatis K."/>
        </authorList>
    </citation>
    <scope>NUCLEOTIDE SEQUENCE [LARGE SCALE GENOMIC DNA]</scope>
    <source>
        <strain evidence="11">ATCC 700253 / DSM 10332 / NAL</strain>
    </source>
</reference>
<dbReference type="AlphaFoldDB" id="G8TYZ3"/>
<dbReference type="SUPFAM" id="SSF51230">
    <property type="entry name" value="Single hybrid motif"/>
    <property type="match status" value="1"/>
</dbReference>
<dbReference type="Pfam" id="PF00364">
    <property type="entry name" value="Biotin_lipoyl"/>
    <property type="match status" value="1"/>
</dbReference>
<evidence type="ECO:0000256" key="6">
    <source>
        <dbReference type="RuleBase" id="RU003423"/>
    </source>
</evidence>
<evidence type="ECO:0000256" key="5">
    <source>
        <dbReference type="ARBA" id="ARBA00023315"/>
    </source>
</evidence>
<evidence type="ECO:0000259" key="9">
    <source>
        <dbReference type="PROSITE" id="PS51826"/>
    </source>
</evidence>
<name>G8TYZ3_SULAD</name>
<reference evidence="11" key="1">
    <citation type="submission" date="2011-12" db="EMBL/GenBank/DDBJ databases">
        <title>The complete genome of chromosome of Sulfobacillus acidophilus DSM 10332.</title>
        <authorList>
            <person name="Lucas S."/>
            <person name="Han J."/>
            <person name="Lapidus A."/>
            <person name="Bruce D."/>
            <person name="Goodwin L."/>
            <person name="Pitluck S."/>
            <person name="Peters L."/>
            <person name="Kyrpides N."/>
            <person name="Mavromatis K."/>
            <person name="Ivanova N."/>
            <person name="Mikhailova N."/>
            <person name="Chertkov O."/>
            <person name="Saunders E."/>
            <person name="Detter J.C."/>
            <person name="Tapia R."/>
            <person name="Han C."/>
            <person name="Land M."/>
            <person name="Hauser L."/>
            <person name="Markowitz V."/>
            <person name="Cheng J.-F."/>
            <person name="Hugenholtz P."/>
            <person name="Woyke T."/>
            <person name="Wu D."/>
            <person name="Pukall R."/>
            <person name="Gehrich-Schroeter G."/>
            <person name="Schneider S."/>
            <person name="Klenk H.-P."/>
            <person name="Eisen J.A."/>
        </authorList>
    </citation>
    <scope>NUCLEOTIDE SEQUENCE [LARGE SCALE GENOMIC DNA]</scope>
    <source>
        <strain evidence="11">ATCC 700253 / DSM 10332 / NAL</strain>
    </source>
</reference>
<dbReference type="Pfam" id="PF00198">
    <property type="entry name" value="2-oxoacid_dh"/>
    <property type="match status" value="1"/>
</dbReference>
<evidence type="ECO:0000313" key="11">
    <source>
        <dbReference type="Proteomes" id="UP000005439"/>
    </source>
</evidence>
<evidence type="ECO:0000256" key="3">
    <source>
        <dbReference type="ARBA" id="ARBA00022679"/>
    </source>
</evidence>
<dbReference type="PROSITE" id="PS00189">
    <property type="entry name" value="LIPOYL"/>
    <property type="match status" value="1"/>
</dbReference>
<feature type="domain" description="Lipoyl-binding" evidence="8">
    <location>
        <begin position="2"/>
        <end position="77"/>
    </location>
</feature>
<comment type="similarity">
    <text evidence="2 6">Belongs to the 2-oxoacid dehydrogenase family.</text>
</comment>
<evidence type="ECO:0000256" key="4">
    <source>
        <dbReference type="ARBA" id="ARBA00022823"/>
    </source>
</evidence>
<dbReference type="InterPro" id="IPR001078">
    <property type="entry name" value="2-oxoacid_DH_actylTfrase"/>
</dbReference>
<dbReference type="InterPro" id="IPR036625">
    <property type="entry name" value="E3-bd_dom_sf"/>
</dbReference>
<dbReference type="CDD" id="cd06849">
    <property type="entry name" value="lipoyl_domain"/>
    <property type="match status" value="1"/>
</dbReference>
<dbReference type="HOGENOM" id="CLU_016733_10_0_9"/>
<evidence type="ECO:0000256" key="1">
    <source>
        <dbReference type="ARBA" id="ARBA00001938"/>
    </source>
</evidence>
<dbReference type="InterPro" id="IPR011053">
    <property type="entry name" value="Single_hybrid_motif"/>
</dbReference>
<dbReference type="Pfam" id="PF02817">
    <property type="entry name" value="E3_binding"/>
    <property type="match status" value="1"/>
</dbReference>
<dbReference type="KEGG" id="sap:Sulac_1676"/>
<dbReference type="EC" id="2.3.1.-" evidence="6"/>
<dbReference type="GO" id="GO:0031405">
    <property type="term" value="F:lipoic acid binding"/>
    <property type="evidence" value="ECO:0007669"/>
    <property type="project" value="TreeGrafter"/>
</dbReference>
<proteinExistence type="inferred from homology"/>
<protein>
    <recommendedName>
        <fullName evidence="6">Dihydrolipoamide acetyltransferase component of pyruvate dehydrogenase complex</fullName>
        <ecNumber evidence="6">2.3.1.-</ecNumber>
    </recommendedName>
</protein>
<dbReference type="PANTHER" id="PTHR43178:SF5">
    <property type="entry name" value="LIPOAMIDE ACYLTRANSFERASE COMPONENT OF BRANCHED-CHAIN ALPHA-KETO ACID DEHYDROGENASE COMPLEX, MITOCHONDRIAL"/>
    <property type="match status" value="1"/>
</dbReference>
<dbReference type="STRING" id="679936.Sulac_1676"/>
<dbReference type="InterPro" id="IPR000089">
    <property type="entry name" value="Biotin_lipoyl"/>
</dbReference>
<dbReference type="EMBL" id="CP003179">
    <property type="protein sequence ID" value="AEW05172.1"/>
    <property type="molecule type" value="Genomic_DNA"/>
</dbReference>
<dbReference type="Gene3D" id="2.40.50.100">
    <property type="match status" value="1"/>
</dbReference>
<comment type="cofactor">
    <cofactor evidence="1 6">
        <name>(R)-lipoate</name>
        <dbReference type="ChEBI" id="CHEBI:83088"/>
    </cofactor>
</comment>
<dbReference type="PATRIC" id="fig|679936.5.peg.1745"/>
<dbReference type="GO" id="GO:0005737">
    <property type="term" value="C:cytoplasm"/>
    <property type="evidence" value="ECO:0007669"/>
    <property type="project" value="TreeGrafter"/>
</dbReference>
<dbReference type="PROSITE" id="PS50968">
    <property type="entry name" value="BIOTINYL_LIPOYL"/>
    <property type="match status" value="1"/>
</dbReference>
<keyword evidence="4 6" id="KW-0450">Lipoyl</keyword>
<keyword evidence="3 6" id="KW-0808">Transferase</keyword>
<dbReference type="Gene3D" id="3.30.559.10">
    <property type="entry name" value="Chloramphenicol acetyltransferase-like domain"/>
    <property type="match status" value="1"/>
</dbReference>
<dbReference type="SUPFAM" id="SSF52777">
    <property type="entry name" value="CoA-dependent acyltransferases"/>
    <property type="match status" value="1"/>
</dbReference>
<keyword evidence="5 6" id="KW-0012">Acyltransferase</keyword>
<gene>
    <name evidence="10" type="ordered locus">Sulac_1676</name>
</gene>
<dbReference type="InterPro" id="IPR050743">
    <property type="entry name" value="2-oxoacid_DH_E2_comp"/>
</dbReference>
<dbReference type="Gene3D" id="4.10.320.10">
    <property type="entry name" value="E3-binding domain"/>
    <property type="match status" value="1"/>
</dbReference>
<dbReference type="InterPro" id="IPR004167">
    <property type="entry name" value="PSBD"/>
</dbReference>